<dbReference type="Pfam" id="PF13561">
    <property type="entry name" value="adh_short_C2"/>
    <property type="match status" value="1"/>
</dbReference>
<dbReference type="InterPro" id="IPR002347">
    <property type="entry name" value="SDR_fam"/>
</dbReference>
<evidence type="ECO:0000313" key="3">
    <source>
        <dbReference type="EMBL" id="MDX8493771.1"/>
    </source>
</evidence>
<reference evidence="3 4" key="1">
    <citation type="submission" date="2023-08" db="EMBL/GenBank/DDBJ databases">
        <title>Implementing the SeqCode for naming new Mesorhizobium species isolated from Vachellia karroo root nodules.</title>
        <authorList>
            <person name="Van Lill M."/>
        </authorList>
    </citation>
    <scope>NUCLEOTIDE SEQUENCE [LARGE SCALE GENOMIC DNA]</scope>
    <source>
        <strain evidence="3 4">VK22B</strain>
    </source>
</reference>
<dbReference type="EMBL" id="JAVIJC010000021">
    <property type="protein sequence ID" value="MDX8493771.1"/>
    <property type="molecule type" value="Genomic_DNA"/>
</dbReference>
<evidence type="ECO:0000313" key="4">
    <source>
        <dbReference type="Proteomes" id="UP001271249"/>
    </source>
</evidence>
<protein>
    <submittedName>
        <fullName evidence="3">SDR family oxidoreductase</fullName>
        <ecNumber evidence="3">1.-.-.-</ecNumber>
    </submittedName>
</protein>
<organism evidence="3 4">
    <name type="scientific">Mesorhizobium captivum</name>
    <dbReference type="NCBI Taxonomy" id="3072319"/>
    <lineage>
        <taxon>Bacteria</taxon>
        <taxon>Pseudomonadati</taxon>
        <taxon>Pseudomonadota</taxon>
        <taxon>Alphaproteobacteria</taxon>
        <taxon>Hyphomicrobiales</taxon>
        <taxon>Phyllobacteriaceae</taxon>
        <taxon>Mesorhizobium</taxon>
    </lineage>
</organism>
<dbReference type="PRINTS" id="PR00081">
    <property type="entry name" value="GDHRDH"/>
</dbReference>
<comment type="similarity">
    <text evidence="1">Belongs to the short-chain dehydrogenases/reductases (SDR) family.</text>
</comment>
<dbReference type="PANTHER" id="PTHR43669:SF3">
    <property type="entry name" value="ALCOHOL DEHYDROGENASE, PUTATIVE (AFU_ORTHOLOGUE AFUA_3G03445)-RELATED"/>
    <property type="match status" value="1"/>
</dbReference>
<evidence type="ECO:0000256" key="2">
    <source>
        <dbReference type="ARBA" id="ARBA00023002"/>
    </source>
</evidence>
<dbReference type="Proteomes" id="UP001271249">
    <property type="component" value="Unassembled WGS sequence"/>
</dbReference>
<dbReference type="GO" id="GO:0016491">
    <property type="term" value="F:oxidoreductase activity"/>
    <property type="evidence" value="ECO:0007669"/>
    <property type="project" value="UniProtKB-KW"/>
</dbReference>
<keyword evidence="2 3" id="KW-0560">Oxidoreductase</keyword>
<comment type="caution">
    <text evidence="3">The sequence shown here is derived from an EMBL/GenBank/DDBJ whole genome shotgun (WGS) entry which is preliminary data.</text>
</comment>
<gene>
    <name evidence="3" type="ORF">RFN29_19575</name>
</gene>
<evidence type="ECO:0000256" key="1">
    <source>
        <dbReference type="ARBA" id="ARBA00006484"/>
    </source>
</evidence>
<keyword evidence="4" id="KW-1185">Reference proteome</keyword>
<proteinExistence type="inferred from homology"/>
<sequence>MMLQNKVAIVYGGGGAIGGAVARAFAKEGAELFLAGRTKEKLDAVADDIRSVGGRAEVSVIDALNEKEVALHSARVAAKAGGIDIAFNGLGINHVQGILLTDLSAADFLHPITAYATAYFITARAVTPHMASRGSGVIMMPSTPGARMPGTGFLGYGVSCAATEGMTRLLAAELAPAGVRVVCIRSHAIPEAAAMGSHSRDVFEPVARSAGISLEEMMEGVAAGTMLRQLPTLDQVANAAVFAASPHAASMTGAVINLTGGAVVD</sequence>
<accession>A0ABU4Z3J4</accession>
<dbReference type="Gene3D" id="3.40.50.720">
    <property type="entry name" value="NAD(P)-binding Rossmann-like Domain"/>
    <property type="match status" value="1"/>
</dbReference>
<dbReference type="CDD" id="cd05233">
    <property type="entry name" value="SDR_c"/>
    <property type="match status" value="1"/>
</dbReference>
<dbReference type="SUPFAM" id="SSF51735">
    <property type="entry name" value="NAD(P)-binding Rossmann-fold domains"/>
    <property type="match status" value="1"/>
</dbReference>
<dbReference type="RefSeq" id="WP_320227666.1">
    <property type="nucleotide sequence ID" value="NZ_JAVIJC010000021.1"/>
</dbReference>
<name>A0ABU4Z3J4_9HYPH</name>
<dbReference type="InterPro" id="IPR036291">
    <property type="entry name" value="NAD(P)-bd_dom_sf"/>
</dbReference>
<dbReference type="PANTHER" id="PTHR43669">
    <property type="entry name" value="5-KETO-D-GLUCONATE 5-REDUCTASE"/>
    <property type="match status" value="1"/>
</dbReference>
<dbReference type="EC" id="1.-.-.-" evidence="3"/>